<sequence length="173" mass="18560">MAVLQSTRCKLGFLHSCRNHPLLSPLWSSSFQELISQMLQVNVEARCTAGEILSHPWVSDDASQENNMHAEVAGKLKQHFHNALPKHNSTTTGVSVIVNTALDKEGQIFGSKHGQDSGRAWVEPACPVPPCAEEAPESGAAASAPAPPQSPTPPCPPAATGCERAGTWRRHRD</sequence>
<proteinExistence type="predicted"/>
<protein>
    <submittedName>
        <fullName evidence="2">Doublecortin like kinase 2</fullName>
    </submittedName>
</protein>
<dbReference type="GO" id="GO:0016301">
    <property type="term" value="F:kinase activity"/>
    <property type="evidence" value="ECO:0007669"/>
    <property type="project" value="UniProtKB-KW"/>
</dbReference>
<evidence type="ECO:0000313" key="2">
    <source>
        <dbReference type="EMBL" id="KAF6093237.1"/>
    </source>
</evidence>
<feature type="compositionally biased region" description="Low complexity" evidence="1">
    <location>
        <begin position="131"/>
        <end position="144"/>
    </location>
</feature>
<name>A0A833ZCI5_9CHIR</name>
<evidence type="ECO:0000313" key="3">
    <source>
        <dbReference type="Proteomes" id="UP000664940"/>
    </source>
</evidence>
<accession>A0A833ZCI5</accession>
<dbReference type="EMBL" id="JABVXQ010000008">
    <property type="protein sequence ID" value="KAF6093237.1"/>
    <property type="molecule type" value="Genomic_DNA"/>
</dbReference>
<feature type="region of interest" description="Disordered" evidence="1">
    <location>
        <begin position="126"/>
        <end position="173"/>
    </location>
</feature>
<dbReference type="Proteomes" id="UP000664940">
    <property type="component" value="Unassembled WGS sequence"/>
</dbReference>
<dbReference type="InterPro" id="IPR011009">
    <property type="entry name" value="Kinase-like_dom_sf"/>
</dbReference>
<dbReference type="SUPFAM" id="SSF56112">
    <property type="entry name" value="Protein kinase-like (PK-like)"/>
    <property type="match status" value="1"/>
</dbReference>
<feature type="compositionally biased region" description="Pro residues" evidence="1">
    <location>
        <begin position="145"/>
        <end position="157"/>
    </location>
</feature>
<organism evidence="2 3">
    <name type="scientific">Phyllostomus discolor</name>
    <name type="common">pale spear-nosed bat</name>
    <dbReference type="NCBI Taxonomy" id="89673"/>
    <lineage>
        <taxon>Eukaryota</taxon>
        <taxon>Metazoa</taxon>
        <taxon>Chordata</taxon>
        <taxon>Craniata</taxon>
        <taxon>Vertebrata</taxon>
        <taxon>Euteleostomi</taxon>
        <taxon>Mammalia</taxon>
        <taxon>Eutheria</taxon>
        <taxon>Laurasiatheria</taxon>
        <taxon>Chiroptera</taxon>
        <taxon>Yangochiroptera</taxon>
        <taxon>Phyllostomidae</taxon>
        <taxon>Phyllostominae</taxon>
        <taxon>Phyllostomus</taxon>
    </lineage>
</organism>
<reference evidence="2 3" key="1">
    <citation type="journal article" date="2020" name="Nature">
        <title>Six reference-quality genomes reveal evolution of bat adaptations.</title>
        <authorList>
            <person name="Jebb D."/>
            <person name="Huang Z."/>
            <person name="Pippel M."/>
            <person name="Hughes G.M."/>
            <person name="Lavrichenko K."/>
            <person name="Devanna P."/>
            <person name="Winkler S."/>
            <person name="Jermiin L.S."/>
            <person name="Skirmuntt E.C."/>
            <person name="Katzourakis A."/>
            <person name="Burkitt-Gray L."/>
            <person name="Ray D.A."/>
            <person name="Sullivan K.A.M."/>
            <person name="Roscito J.G."/>
            <person name="Kirilenko B.M."/>
            <person name="Davalos L.M."/>
            <person name="Corthals A.P."/>
            <person name="Power M.L."/>
            <person name="Jones G."/>
            <person name="Ransome R.D."/>
            <person name="Dechmann D.K.N."/>
            <person name="Locatelli A.G."/>
            <person name="Puechmaille S.J."/>
            <person name="Fedrigo O."/>
            <person name="Jarvis E.D."/>
            <person name="Hiller M."/>
            <person name="Vernes S.C."/>
            <person name="Myers E.W."/>
            <person name="Teeling E.C."/>
        </authorList>
    </citation>
    <scope>NUCLEOTIDE SEQUENCE [LARGE SCALE GENOMIC DNA]</scope>
    <source>
        <strain evidence="2">Bat1K_MPI-CBG_1</strain>
    </source>
</reference>
<comment type="caution">
    <text evidence="2">The sequence shown here is derived from an EMBL/GenBank/DDBJ whole genome shotgun (WGS) entry which is preliminary data.</text>
</comment>
<dbReference type="AlphaFoldDB" id="A0A833ZCI5"/>
<dbReference type="Gene3D" id="1.10.510.10">
    <property type="entry name" value="Transferase(Phosphotransferase) domain 1"/>
    <property type="match status" value="1"/>
</dbReference>
<evidence type="ECO:0000256" key="1">
    <source>
        <dbReference type="SAM" id="MobiDB-lite"/>
    </source>
</evidence>
<keyword evidence="2" id="KW-0808">Transferase</keyword>
<keyword evidence="2" id="KW-0418">Kinase</keyword>
<gene>
    <name evidence="2" type="ORF">HJG60_003650</name>
</gene>